<name>A0A176YW65_9BRAD</name>
<feature type="compositionally biased region" description="Low complexity" evidence="1">
    <location>
        <begin position="49"/>
        <end position="68"/>
    </location>
</feature>
<organism evidence="2 3">
    <name type="scientific">Bradyrhizobium neotropicale</name>
    <dbReference type="NCBI Taxonomy" id="1497615"/>
    <lineage>
        <taxon>Bacteria</taxon>
        <taxon>Pseudomonadati</taxon>
        <taxon>Pseudomonadota</taxon>
        <taxon>Alphaproteobacteria</taxon>
        <taxon>Hyphomicrobiales</taxon>
        <taxon>Nitrobacteraceae</taxon>
        <taxon>Bradyrhizobium</taxon>
    </lineage>
</organism>
<evidence type="ECO:0000313" key="3">
    <source>
        <dbReference type="Proteomes" id="UP000077173"/>
    </source>
</evidence>
<sequence length="148" mass="15922">MPPTKGRPRPMMNFRTSAAATETSKERKMNCSRVPRPSNSARRVPFRPAATRATATSATASTDSTYSSLPKSVRMRIGHRPGVPRAGINWISAESNATIRTMITAAPARLSHSECRASLRAASARRECEGVRTSCASACQDTAANWTG</sequence>
<dbReference type="EMBL" id="LSEF01000085">
    <property type="protein sequence ID" value="OAF11960.1"/>
    <property type="molecule type" value="Genomic_DNA"/>
</dbReference>
<reference evidence="2 3" key="1">
    <citation type="submission" date="2016-02" db="EMBL/GenBank/DDBJ databases">
        <title>Draft genome sequence of the strain BR 10247T Bradyrhizobium neotropicale isolated from nodules of Centrolobium paraense.</title>
        <authorList>
            <person name="Simoes-Araujo J.L."/>
            <person name="Barauna A.C."/>
            <person name="Silva K."/>
            <person name="Zilli J.E."/>
        </authorList>
    </citation>
    <scope>NUCLEOTIDE SEQUENCE [LARGE SCALE GENOMIC DNA]</scope>
    <source>
        <strain evidence="2 3">BR 10247</strain>
    </source>
</reference>
<comment type="caution">
    <text evidence="2">The sequence shown here is derived from an EMBL/GenBank/DDBJ whole genome shotgun (WGS) entry which is preliminary data.</text>
</comment>
<dbReference type="Proteomes" id="UP000077173">
    <property type="component" value="Unassembled WGS sequence"/>
</dbReference>
<feature type="region of interest" description="Disordered" evidence="1">
    <location>
        <begin position="1"/>
        <end position="71"/>
    </location>
</feature>
<evidence type="ECO:0000256" key="1">
    <source>
        <dbReference type="SAM" id="MobiDB-lite"/>
    </source>
</evidence>
<evidence type="ECO:0000313" key="2">
    <source>
        <dbReference type="EMBL" id="OAF11960.1"/>
    </source>
</evidence>
<dbReference type="AlphaFoldDB" id="A0A176YW65"/>
<proteinExistence type="predicted"/>
<gene>
    <name evidence="2" type="ORF">AXW67_20400</name>
</gene>
<keyword evidence="3" id="KW-1185">Reference proteome</keyword>
<protein>
    <submittedName>
        <fullName evidence="2">Uncharacterized protein</fullName>
    </submittedName>
</protein>
<accession>A0A176YW65</accession>